<dbReference type="RefSeq" id="WP_014425756.1">
    <property type="nucleotide sequence ID" value="NC_017068.1"/>
</dbReference>
<reference evidence="1 2" key="1">
    <citation type="submission" date="2011-10" db="EMBL/GenBank/DDBJ databases">
        <title>Whole genome sequence of Selenomonas ruminantium subsp. lactilytica TAM6421.</title>
        <authorList>
            <person name="Oguchi A."/>
            <person name="Ankai A."/>
            <person name="Kaneko J."/>
            <person name="Yamada-Narita S."/>
            <person name="Fukui S."/>
            <person name="Takahashi M."/>
            <person name="Onodera T."/>
            <person name="Kojima S."/>
            <person name="Fushimi T."/>
            <person name="Abe N."/>
            <person name="Kamio Y."/>
            <person name="Yamazaki S."/>
            <person name="Fujita N."/>
        </authorList>
    </citation>
    <scope>NUCLEOTIDE SEQUENCE [LARGE SCALE GENOMIC DNA]</scope>
    <source>
        <strain evidence="2">NBRC 103574 / TAM6421</strain>
    </source>
</reference>
<dbReference type="EMBL" id="AP012292">
    <property type="protein sequence ID" value="BAL84338.1"/>
    <property type="molecule type" value="Genomic_DNA"/>
</dbReference>
<dbReference type="OrthoDB" id="1663405at2"/>
<sequence length="272" mass="31537">MKQDLTCFLTGGPAPMRWLLLESLTYIARLADLYPQASFTVVTEIQEAASLPEFDRLDIKWVFQDCRQDRLPFPEHSFDAALAEGLLTRAYEPYEVLMDISRKLTDVGVLYGDFLNVRYTGVLEALQNGEFPVREKHLYAKSEMVRLLDDTLFKEIDFVPGALDDDEQIARSWEQQGYVNIQHELAVSRYLFRAAVSTASVANLKSLYTPEVRKELARILHRIEYDVQRADNIMRLQQLCKQEGIFSEYLQDFIEETCYHANEVKHLLPDEQ</sequence>
<dbReference type="SUPFAM" id="SSF53335">
    <property type="entry name" value="S-adenosyl-L-methionine-dependent methyltransferases"/>
    <property type="match status" value="1"/>
</dbReference>
<accession>I0GUA1</accession>
<dbReference type="InterPro" id="IPR029063">
    <property type="entry name" value="SAM-dependent_MTases_sf"/>
</dbReference>
<dbReference type="HOGENOM" id="CLU_874034_0_0_9"/>
<dbReference type="KEGG" id="sri:SELR_26300"/>
<proteinExistence type="predicted"/>
<organism evidence="1 2">
    <name type="scientific">Selenomonas ruminantium subsp. lactilytica (strain NBRC 103574 / TAM6421)</name>
    <dbReference type="NCBI Taxonomy" id="927704"/>
    <lineage>
        <taxon>Bacteria</taxon>
        <taxon>Bacillati</taxon>
        <taxon>Bacillota</taxon>
        <taxon>Negativicutes</taxon>
        <taxon>Selenomonadales</taxon>
        <taxon>Selenomonadaceae</taxon>
        <taxon>Selenomonas</taxon>
    </lineage>
</organism>
<dbReference type="Gene3D" id="3.40.50.150">
    <property type="entry name" value="Vaccinia Virus protein VP39"/>
    <property type="match status" value="1"/>
</dbReference>
<dbReference type="Proteomes" id="UP000007887">
    <property type="component" value="Chromosome"/>
</dbReference>
<evidence type="ECO:0000313" key="2">
    <source>
        <dbReference type="Proteomes" id="UP000007887"/>
    </source>
</evidence>
<evidence type="ECO:0000313" key="1">
    <source>
        <dbReference type="EMBL" id="BAL84338.1"/>
    </source>
</evidence>
<dbReference type="AlphaFoldDB" id="I0GUA1"/>
<protein>
    <submittedName>
        <fullName evidence="1">Uncharacterized protein</fullName>
    </submittedName>
</protein>
<name>I0GUA1_SELRL</name>
<dbReference type="PATRIC" id="fig|927704.6.peg.2716"/>
<gene>
    <name evidence="1" type="ordered locus">SELR_26300</name>
</gene>